<dbReference type="SUPFAM" id="SSF51197">
    <property type="entry name" value="Clavaminate synthase-like"/>
    <property type="match status" value="1"/>
</dbReference>
<dbReference type="Pfam" id="PF14226">
    <property type="entry name" value="DIOX_N"/>
    <property type="match status" value="1"/>
</dbReference>
<dbReference type="Gene3D" id="2.60.120.330">
    <property type="entry name" value="B-lactam Antibiotic, Isopenicillin N Synthase, Chain"/>
    <property type="match status" value="1"/>
</dbReference>
<evidence type="ECO:0000313" key="4">
    <source>
        <dbReference type="EMBL" id="KAH8693206.1"/>
    </source>
</evidence>
<sequence length="317" mass="35349">MSNVAASHEGFSIPLINFSAFLNGTPEERTRTAKEILHGFKTAGFIYLHSLPLSPSQRQQVFDASANYFSLSLETKLSHLMPSVESNRGYSANGQEKLGSEESPDIKETLHIGREKDPKYPNIWPAEIGRLVGFKDTIGGFFDFCTKMVNEVMRAIAVGLGIDENYFEEYMSDGDHKLRLLHYPEVSTEVFQSNVNKVRAGAHTDYGAITLLFQDSRGGLQVKTPTGEYANATPIENTVVVNAGDLLARWSNDLIKSTVHRVVEPPLLRKTYCRFFGGPHEDSYIDAIPGTFVTDADKKYKGVKSGQYYIDRLTATY</sequence>
<dbReference type="GO" id="GO:0016491">
    <property type="term" value="F:oxidoreductase activity"/>
    <property type="evidence" value="ECO:0007669"/>
    <property type="project" value="UniProtKB-KW"/>
</dbReference>
<dbReference type="GeneID" id="70248863"/>
<gene>
    <name evidence="4" type="ORF">BGW36DRAFT_399914</name>
</gene>
<dbReference type="Pfam" id="PF03171">
    <property type="entry name" value="2OG-FeII_Oxy"/>
    <property type="match status" value="1"/>
</dbReference>
<dbReference type="PANTHER" id="PTHR47990">
    <property type="entry name" value="2-OXOGLUTARATE (2OG) AND FE(II)-DEPENDENT OXYGENASE SUPERFAMILY PROTEIN-RELATED"/>
    <property type="match status" value="1"/>
</dbReference>
<evidence type="ECO:0000256" key="2">
    <source>
        <dbReference type="RuleBase" id="RU003682"/>
    </source>
</evidence>
<keyword evidence="2" id="KW-0408">Iron</keyword>
<name>A0AAD4KKC5_9EURO</name>
<keyword evidence="2" id="KW-0560">Oxidoreductase</keyword>
<dbReference type="InterPro" id="IPR027443">
    <property type="entry name" value="IPNS-like_sf"/>
</dbReference>
<dbReference type="GO" id="GO:0046872">
    <property type="term" value="F:metal ion binding"/>
    <property type="evidence" value="ECO:0007669"/>
    <property type="project" value="UniProtKB-KW"/>
</dbReference>
<dbReference type="PROSITE" id="PS51471">
    <property type="entry name" value="FE2OG_OXY"/>
    <property type="match status" value="1"/>
</dbReference>
<keyword evidence="2" id="KW-0479">Metal-binding</keyword>
<dbReference type="InterPro" id="IPR026992">
    <property type="entry name" value="DIOX_N"/>
</dbReference>
<comment type="caution">
    <text evidence="4">The sequence shown here is derived from an EMBL/GenBank/DDBJ whole genome shotgun (WGS) entry which is preliminary data.</text>
</comment>
<reference evidence="4" key="1">
    <citation type="submission" date="2021-12" db="EMBL/GenBank/DDBJ databases">
        <title>Convergent genome expansion in fungi linked to evolution of root-endophyte symbiosis.</title>
        <authorList>
            <consortium name="DOE Joint Genome Institute"/>
            <person name="Ke Y.-H."/>
            <person name="Bonito G."/>
            <person name="Liao H.-L."/>
            <person name="Looney B."/>
            <person name="Rojas-Flechas A."/>
            <person name="Nash J."/>
            <person name="Hameed K."/>
            <person name="Schadt C."/>
            <person name="Martin F."/>
            <person name="Crous P.W."/>
            <person name="Miettinen O."/>
            <person name="Magnuson J.K."/>
            <person name="Labbe J."/>
            <person name="Jacobson D."/>
            <person name="Doktycz M.J."/>
            <person name="Veneault-Fourrey C."/>
            <person name="Kuo A."/>
            <person name="Mondo S."/>
            <person name="Calhoun S."/>
            <person name="Riley R."/>
            <person name="Ohm R."/>
            <person name="LaButti K."/>
            <person name="Andreopoulos B."/>
            <person name="Pangilinan J."/>
            <person name="Nolan M."/>
            <person name="Tritt A."/>
            <person name="Clum A."/>
            <person name="Lipzen A."/>
            <person name="Daum C."/>
            <person name="Barry K."/>
            <person name="Grigoriev I.V."/>
            <person name="Vilgalys R."/>
        </authorList>
    </citation>
    <scope>NUCLEOTIDE SEQUENCE</scope>
    <source>
        <strain evidence="4">PMI_201</strain>
    </source>
</reference>
<dbReference type="Proteomes" id="UP001201262">
    <property type="component" value="Unassembled WGS sequence"/>
</dbReference>
<accession>A0AAD4KKC5</accession>
<evidence type="ECO:0000259" key="3">
    <source>
        <dbReference type="PROSITE" id="PS51471"/>
    </source>
</evidence>
<dbReference type="InterPro" id="IPR005123">
    <property type="entry name" value="Oxoglu/Fe-dep_dioxygenase_dom"/>
</dbReference>
<dbReference type="InterPro" id="IPR050231">
    <property type="entry name" value="Iron_ascorbate_oxido_reductase"/>
</dbReference>
<dbReference type="AlphaFoldDB" id="A0AAD4KKC5"/>
<feature type="domain" description="Fe2OG dioxygenase" evidence="3">
    <location>
        <begin position="174"/>
        <end position="279"/>
    </location>
</feature>
<proteinExistence type="inferred from homology"/>
<organism evidence="4 5">
    <name type="scientific">Talaromyces proteolyticus</name>
    <dbReference type="NCBI Taxonomy" id="1131652"/>
    <lineage>
        <taxon>Eukaryota</taxon>
        <taxon>Fungi</taxon>
        <taxon>Dikarya</taxon>
        <taxon>Ascomycota</taxon>
        <taxon>Pezizomycotina</taxon>
        <taxon>Eurotiomycetes</taxon>
        <taxon>Eurotiomycetidae</taxon>
        <taxon>Eurotiales</taxon>
        <taxon>Trichocomaceae</taxon>
        <taxon>Talaromyces</taxon>
        <taxon>Talaromyces sect. Bacilispori</taxon>
    </lineage>
</organism>
<dbReference type="GO" id="GO:0044283">
    <property type="term" value="P:small molecule biosynthetic process"/>
    <property type="evidence" value="ECO:0007669"/>
    <property type="project" value="UniProtKB-ARBA"/>
</dbReference>
<dbReference type="RefSeq" id="XP_046069079.1">
    <property type="nucleotide sequence ID" value="XM_046218576.1"/>
</dbReference>
<protein>
    <recommendedName>
        <fullName evidence="3">Fe2OG dioxygenase domain-containing protein</fullName>
    </recommendedName>
</protein>
<dbReference type="EMBL" id="JAJTJA010000010">
    <property type="protein sequence ID" value="KAH8693206.1"/>
    <property type="molecule type" value="Genomic_DNA"/>
</dbReference>
<evidence type="ECO:0000313" key="5">
    <source>
        <dbReference type="Proteomes" id="UP001201262"/>
    </source>
</evidence>
<evidence type="ECO:0000256" key="1">
    <source>
        <dbReference type="ARBA" id="ARBA00008056"/>
    </source>
</evidence>
<keyword evidence="5" id="KW-1185">Reference proteome</keyword>
<comment type="similarity">
    <text evidence="1 2">Belongs to the iron/ascorbate-dependent oxidoreductase family.</text>
</comment>
<dbReference type="InterPro" id="IPR044861">
    <property type="entry name" value="IPNS-like_FE2OG_OXY"/>
</dbReference>